<evidence type="ECO:0000256" key="1">
    <source>
        <dbReference type="SAM" id="Coils"/>
    </source>
</evidence>
<protein>
    <submittedName>
        <fullName evidence="2">Uncharacterized protein</fullName>
    </submittedName>
</protein>
<feature type="coiled-coil region" evidence="1">
    <location>
        <begin position="128"/>
        <end position="162"/>
    </location>
</feature>
<dbReference type="EMBL" id="JABFTP020000103">
    <property type="protein sequence ID" value="KAL3278188.1"/>
    <property type="molecule type" value="Genomic_DNA"/>
</dbReference>
<evidence type="ECO:0000313" key="2">
    <source>
        <dbReference type="EMBL" id="KAL3278188.1"/>
    </source>
</evidence>
<sequence>MGLPQLPTFQKEEENSSIMKGDIKTFSEKKSIDEVKNKVKVDKDTSHQSSIDEIGRNDIVAVKSFENCTLDQQNDRIQVLNTMREIDPMALVLAENRMNNAELRQHLSLLTLKLNEMTNSTKNEDKTNDKLKSQLRAYQLKTENLESELKLYQKNYDKLHKITIDLSSKLEESNSNKGKQMKELSIDCCVQTDLFASEIELKAHFIQLLDLINRLSLNPVKVDLKELKI</sequence>
<organism evidence="2 3">
    <name type="scientific">Cryptolaemus montrouzieri</name>
    <dbReference type="NCBI Taxonomy" id="559131"/>
    <lineage>
        <taxon>Eukaryota</taxon>
        <taxon>Metazoa</taxon>
        <taxon>Ecdysozoa</taxon>
        <taxon>Arthropoda</taxon>
        <taxon>Hexapoda</taxon>
        <taxon>Insecta</taxon>
        <taxon>Pterygota</taxon>
        <taxon>Neoptera</taxon>
        <taxon>Endopterygota</taxon>
        <taxon>Coleoptera</taxon>
        <taxon>Polyphaga</taxon>
        <taxon>Cucujiformia</taxon>
        <taxon>Coccinelloidea</taxon>
        <taxon>Coccinellidae</taxon>
        <taxon>Scymninae</taxon>
        <taxon>Scymnini</taxon>
        <taxon>Cryptolaemus</taxon>
    </lineage>
</organism>
<gene>
    <name evidence="2" type="ORF">HHI36_013527</name>
</gene>
<accession>A0ABD2NHR4</accession>
<proteinExistence type="predicted"/>
<keyword evidence="3" id="KW-1185">Reference proteome</keyword>
<dbReference type="AlphaFoldDB" id="A0ABD2NHR4"/>
<name>A0ABD2NHR4_9CUCU</name>
<dbReference type="Proteomes" id="UP001516400">
    <property type="component" value="Unassembled WGS sequence"/>
</dbReference>
<comment type="caution">
    <text evidence="2">The sequence shown here is derived from an EMBL/GenBank/DDBJ whole genome shotgun (WGS) entry which is preliminary data.</text>
</comment>
<evidence type="ECO:0000313" key="3">
    <source>
        <dbReference type="Proteomes" id="UP001516400"/>
    </source>
</evidence>
<reference evidence="2 3" key="1">
    <citation type="journal article" date="2021" name="BMC Biol.">
        <title>Horizontally acquired antibacterial genes associated with adaptive radiation of ladybird beetles.</title>
        <authorList>
            <person name="Li H.S."/>
            <person name="Tang X.F."/>
            <person name="Huang Y.H."/>
            <person name="Xu Z.Y."/>
            <person name="Chen M.L."/>
            <person name="Du X.Y."/>
            <person name="Qiu B.Y."/>
            <person name="Chen P.T."/>
            <person name="Zhang W."/>
            <person name="Slipinski A."/>
            <person name="Escalona H.E."/>
            <person name="Waterhouse R.M."/>
            <person name="Zwick A."/>
            <person name="Pang H."/>
        </authorList>
    </citation>
    <scope>NUCLEOTIDE SEQUENCE [LARGE SCALE GENOMIC DNA]</scope>
    <source>
        <strain evidence="2">SYSU2018</strain>
    </source>
</reference>
<keyword evidence="1" id="KW-0175">Coiled coil</keyword>